<dbReference type="EMBL" id="LAZR01023513">
    <property type="protein sequence ID" value="KKL78271.1"/>
    <property type="molecule type" value="Genomic_DNA"/>
</dbReference>
<comment type="caution">
    <text evidence="1">The sequence shown here is derived from an EMBL/GenBank/DDBJ whole genome shotgun (WGS) entry which is preliminary data.</text>
</comment>
<protein>
    <submittedName>
        <fullName evidence="1">Uncharacterized protein</fullName>
    </submittedName>
</protein>
<accession>A0A0F9FIL2</accession>
<feature type="non-terminal residue" evidence="1">
    <location>
        <position position="1"/>
    </location>
</feature>
<organism evidence="1">
    <name type="scientific">marine sediment metagenome</name>
    <dbReference type="NCBI Taxonomy" id="412755"/>
    <lineage>
        <taxon>unclassified sequences</taxon>
        <taxon>metagenomes</taxon>
        <taxon>ecological metagenomes</taxon>
    </lineage>
</organism>
<gene>
    <name evidence="1" type="ORF">LCGC14_2026560</name>
</gene>
<reference evidence="1" key="1">
    <citation type="journal article" date="2015" name="Nature">
        <title>Complex archaea that bridge the gap between prokaryotes and eukaryotes.</title>
        <authorList>
            <person name="Spang A."/>
            <person name="Saw J.H."/>
            <person name="Jorgensen S.L."/>
            <person name="Zaremba-Niedzwiedzka K."/>
            <person name="Martijn J."/>
            <person name="Lind A.E."/>
            <person name="van Eijk R."/>
            <person name="Schleper C."/>
            <person name="Guy L."/>
            <person name="Ettema T.J."/>
        </authorList>
    </citation>
    <scope>NUCLEOTIDE SEQUENCE</scope>
</reference>
<sequence length="92" mass="10246">PVSIDASKSMEICSKELIPIAEGSLYEKSKPIIVVSHECPTIVKEEAASNKFKLLVHSRTEKLLQNLATLVAVMTSSNQLSYYPLFFSNQFL</sequence>
<name>A0A0F9FIL2_9ZZZZ</name>
<proteinExistence type="predicted"/>
<dbReference type="AlphaFoldDB" id="A0A0F9FIL2"/>
<evidence type="ECO:0000313" key="1">
    <source>
        <dbReference type="EMBL" id="KKL78271.1"/>
    </source>
</evidence>